<evidence type="ECO:0000259" key="5">
    <source>
        <dbReference type="PROSITE" id="PS50887"/>
    </source>
</evidence>
<dbReference type="InterPro" id="IPR000700">
    <property type="entry name" value="PAS-assoc_C"/>
</dbReference>
<dbReference type="GO" id="GO:0006355">
    <property type="term" value="P:regulation of DNA-templated transcription"/>
    <property type="evidence" value="ECO:0007669"/>
    <property type="project" value="InterPro"/>
</dbReference>
<evidence type="ECO:0000259" key="1">
    <source>
        <dbReference type="PROSITE" id="PS50110"/>
    </source>
</evidence>
<dbReference type="Gene3D" id="3.30.450.20">
    <property type="entry name" value="PAS domain"/>
    <property type="match status" value="2"/>
</dbReference>
<name>A0A0F9QW52_9ZZZZ</name>
<dbReference type="CDD" id="cd01948">
    <property type="entry name" value="EAL"/>
    <property type="match status" value="1"/>
</dbReference>
<dbReference type="InterPro" id="IPR052155">
    <property type="entry name" value="Biofilm_reg_signaling"/>
</dbReference>
<dbReference type="Gene3D" id="3.20.20.450">
    <property type="entry name" value="EAL domain"/>
    <property type="match status" value="1"/>
</dbReference>
<dbReference type="NCBIfam" id="TIGR00229">
    <property type="entry name" value="sensory_box"/>
    <property type="match status" value="1"/>
</dbReference>
<evidence type="ECO:0000259" key="4">
    <source>
        <dbReference type="PROSITE" id="PS50883"/>
    </source>
</evidence>
<dbReference type="InterPro" id="IPR035965">
    <property type="entry name" value="PAS-like_dom_sf"/>
</dbReference>
<feature type="domain" description="Response regulatory" evidence="1">
    <location>
        <begin position="15"/>
        <end position="130"/>
    </location>
</feature>
<dbReference type="InterPro" id="IPR000160">
    <property type="entry name" value="GGDEF_dom"/>
</dbReference>
<feature type="domain" description="GGDEF" evidence="5">
    <location>
        <begin position="426"/>
        <end position="559"/>
    </location>
</feature>
<gene>
    <name evidence="6" type="ORF">LCGC14_0670440</name>
</gene>
<feature type="domain" description="PAS" evidence="2">
    <location>
        <begin position="264"/>
        <end position="337"/>
    </location>
</feature>
<dbReference type="InterPro" id="IPR035919">
    <property type="entry name" value="EAL_sf"/>
</dbReference>
<dbReference type="EMBL" id="LAZR01001317">
    <property type="protein sequence ID" value="KKN46679.1"/>
    <property type="molecule type" value="Genomic_DNA"/>
</dbReference>
<dbReference type="PANTHER" id="PTHR44757">
    <property type="entry name" value="DIGUANYLATE CYCLASE DGCP"/>
    <property type="match status" value="1"/>
</dbReference>
<dbReference type="InterPro" id="IPR011006">
    <property type="entry name" value="CheY-like_superfamily"/>
</dbReference>
<evidence type="ECO:0008006" key="7">
    <source>
        <dbReference type="Google" id="ProtNLM"/>
    </source>
</evidence>
<dbReference type="InterPro" id="IPR029787">
    <property type="entry name" value="Nucleotide_cyclase"/>
</dbReference>
<dbReference type="SMART" id="SM00267">
    <property type="entry name" value="GGDEF"/>
    <property type="match status" value="1"/>
</dbReference>
<dbReference type="SMART" id="SM00091">
    <property type="entry name" value="PAS"/>
    <property type="match status" value="2"/>
</dbReference>
<dbReference type="Pfam" id="PF00989">
    <property type="entry name" value="PAS"/>
    <property type="match status" value="1"/>
</dbReference>
<sequence>MLNLHLESLDQLPAKILIIDDDPVSVVELETILSPIASIITLPSGNKALDTAKAEQPDLIILDINMPGMSGFEVCKQIQQDPATAHIAIIFVTSFDANQNEVTSLKLGAIDFISKPIIHDICLHRVKNLLLMSKQAKSLSAAKDELVDIVRQVPNFISFWDAEWNNLFSNDFEGRWFGFNNRELLYQPLSLILPLDVMRQMGSTLADHEGLYRIDTSFDVTLGERRYFSLTWSESTCPDGKHGFILTIADVTQQKQNEFALIDQKEQLSVLLSSIAEGVIATDSNGLVTFINPKAELITGWYLEDALNKSIESIMQLRDPDTKINAENPIRIALRQHRVTTMPLNTQLLAKNGRISDIEETAAPVRNFNGEVIGAVAVIHDISHSVSLSLLRNQITTFDAVTEIPNRLFIQEKLKLACESVTLHGANMAVAVIDIDHFKFFNDNHGNLKGDKALRIIARRLFENFEPIHSVGRLAADEFIVIFRDVSDDETLYKLVSELLDLARCPLKIDDEEFTLSLSIGVANITRQSNDPDMLLQQADAALYRAKFEGGNRYLIFSDELQNTLLQKRSTEELLRKAIATPSMIQVFYQSKVDLKSGSILGCEALVRLCETNGNIVSPVEFIPIAEESGLILPLGRQVLYKACEEWRKWYSSGFDINLSVNVSVVQCLNDNFVNDIVDAIHATGMDPTRLELEVTETAFIRNFEQTLDKFATLKQMGIQISIDDFGKGYSNLTYLRRLDVDKLKLDMSYVQGMLDNERDYELVKTIILLSQSMNLKLVAEGIETIEHRDALLKLGCLYGQGYLYSKPLPAETFFNYLSKNQQVTDE</sequence>
<dbReference type="Gene3D" id="3.30.70.270">
    <property type="match status" value="1"/>
</dbReference>
<dbReference type="InterPro" id="IPR001610">
    <property type="entry name" value="PAC"/>
</dbReference>
<dbReference type="SMART" id="SM00086">
    <property type="entry name" value="PAC"/>
    <property type="match status" value="1"/>
</dbReference>
<dbReference type="Pfam" id="PF00990">
    <property type="entry name" value="GGDEF"/>
    <property type="match status" value="1"/>
</dbReference>
<dbReference type="PROSITE" id="PS50113">
    <property type="entry name" value="PAC"/>
    <property type="match status" value="1"/>
</dbReference>
<dbReference type="AlphaFoldDB" id="A0A0F9QW52"/>
<evidence type="ECO:0000313" key="6">
    <source>
        <dbReference type="EMBL" id="KKN46679.1"/>
    </source>
</evidence>
<dbReference type="SUPFAM" id="SSF55785">
    <property type="entry name" value="PYP-like sensor domain (PAS domain)"/>
    <property type="match status" value="2"/>
</dbReference>
<dbReference type="PANTHER" id="PTHR44757:SF2">
    <property type="entry name" value="BIOFILM ARCHITECTURE MAINTENANCE PROTEIN MBAA"/>
    <property type="match status" value="1"/>
</dbReference>
<dbReference type="SUPFAM" id="SSF141868">
    <property type="entry name" value="EAL domain-like"/>
    <property type="match status" value="1"/>
</dbReference>
<reference evidence="6" key="1">
    <citation type="journal article" date="2015" name="Nature">
        <title>Complex archaea that bridge the gap between prokaryotes and eukaryotes.</title>
        <authorList>
            <person name="Spang A."/>
            <person name="Saw J.H."/>
            <person name="Jorgensen S.L."/>
            <person name="Zaremba-Niedzwiedzka K."/>
            <person name="Martijn J."/>
            <person name="Lind A.E."/>
            <person name="van Eijk R."/>
            <person name="Schleper C."/>
            <person name="Guy L."/>
            <person name="Ettema T.J."/>
        </authorList>
    </citation>
    <scope>NUCLEOTIDE SEQUENCE</scope>
</reference>
<dbReference type="SUPFAM" id="SSF52172">
    <property type="entry name" value="CheY-like"/>
    <property type="match status" value="1"/>
</dbReference>
<dbReference type="InterPro" id="IPR043128">
    <property type="entry name" value="Rev_trsase/Diguanyl_cyclase"/>
</dbReference>
<dbReference type="NCBIfam" id="TIGR00254">
    <property type="entry name" value="GGDEF"/>
    <property type="match status" value="1"/>
</dbReference>
<dbReference type="InterPro" id="IPR001633">
    <property type="entry name" value="EAL_dom"/>
</dbReference>
<proteinExistence type="predicted"/>
<dbReference type="PROSITE" id="PS50887">
    <property type="entry name" value="GGDEF"/>
    <property type="match status" value="1"/>
</dbReference>
<dbReference type="CDD" id="cd00130">
    <property type="entry name" value="PAS"/>
    <property type="match status" value="1"/>
</dbReference>
<dbReference type="InterPro" id="IPR000014">
    <property type="entry name" value="PAS"/>
</dbReference>
<evidence type="ECO:0000259" key="3">
    <source>
        <dbReference type="PROSITE" id="PS50113"/>
    </source>
</evidence>
<dbReference type="CDD" id="cd01949">
    <property type="entry name" value="GGDEF"/>
    <property type="match status" value="1"/>
</dbReference>
<dbReference type="PROSITE" id="PS50110">
    <property type="entry name" value="RESPONSE_REGULATORY"/>
    <property type="match status" value="1"/>
</dbReference>
<protein>
    <recommendedName>
        <fullName evidence="7">Response regulator receiver modulated diguanylate cyclase/phosphodiesterase with PAS/PAC sensor(S)</fullName>
    </recommendedName>
</protein>
<dbReference type="Pfam" id="PF00563">
    <property type="entry name" value="EAL"/>
    <property type="match status" value="1"/>
</dbReference>
<dbReference type="PROSITE" id="PS50883">
    <property type="entry name" value="EAL"/>
    <property type="match status" value="1"/>
</dbReference>
<dbReference type="InterPro" id="IPR001789">
    <property type="entry name" value="Sig_transdc_resp-reg_receiver"/>
</dbReference>
<feature type="domain" description="PAC" evidence="3">
    <location>
        <begin position="342"/>
        <end position="394"/>
    </location>
</feature>
<dbReference type="SMART" id="SM00448">
    <property type="entry name" value="REC"/>
    <property type="match status" value="1"/>
</dbReference>
<dbReference type="GO" id="GO:0000160">
    <property type="term" value="P:phosphorelay signal transduction system"/>
    <property type="evidence" value="ECO:0007669"/>
    <property type="project" value="InterPro"/>
</dbReference>
<dbReference type="Gene3D" id="3.40.50.2300">
    <property type="match status" value="1"/>
</dbReference>
<dbReference type="SMART" id="SM00052">
    <property type="entry name" value="EAL"/>
    <property type="match status" value="1"/>
</dbReference>
<dbReference type="InterPro" id="IPR013767">
    <property type="entry name" value="PAS_fold"/>
</dbReference>
<organism evidence="6">
    <name type="scientific">marine sediment metagenome</name>
    <dbReference type="NCBI Taxonomy" id="412755"/>
    <lineage>
        <taxon>unclassified sequences</taxon>
        <taxon>metagenomes</taxon>
        <taxon>ecological metagenomes</taxon>
    </lineage>
</organism>
<dbReference type="Pfam" id="PF00072">
    <property type="entry name" value="Response_reg"/>
    <property type="match status" value="1"/>
</dbReference>
<evidence type="ECO:0000259" key="2">
    <source>
        <dbReference type="PROSITE" id="PS50112"/>
    </source>
</evidence>
<dbReference type="SUPFAM" id="SSF55073">
    <property type="entry name" value="Nucleotide cyclase"/>
    <property type="match status" value="1"/>
</dbReference>
<accession>A0A0F9QW52</accession>
<feature type="domain" description="EAL" evidence="4">
    <location>
        <begin position="568"/>
        <end position="822"/>
    </location>
</feature>
<comment type="caution">
    <text evidence="6">The sequence shown here is derived from an EMBL/GenBank/DDBJ whole genome shotgun (WGS) entry which is preliminary data.</text>
</comment>
<dbReference type="PROSITE" id="PS50112">
    <property type="entry name" value="PAS"/>
    <property type="match status" value="1"/>
</dbReference>